<dbReference type="InterPro" id="IPR051449">
    <property type="entry name" value="ABC-2_transporter_component"/>
</dbReference>
<feature type="transmembrane region" description="Helical" evidence="6">
    <location>
        <begin position="233"/>
        <end position="259"/>
    </location>
</feature>
<accession>A0A1G6NCW7</accession>
<name>A0A1G6NCW7_9BACI</name>
<keyword evidence="9" id="KW-1185">Reference proteome</keyword>
<dbReference type="STRING" id="1612202.SAMN05421734_11613"/>
<evidence type="ECO:0000313" key="9">
    <source>
        <dbReference type="Proteomes" id="UP000242949"/>
    </source>
</evidence>
<dbReference type="PANTHER" id="PTHR30294:SF29">
    <property type="entry name" value="MULTIDRUG ABC TRANSPORTER PERMEASE YBHS-RELATED"/>
    <property type="match status" value="1"/>
</dbReference>
<feature type="transmembrane region" description="Helical" evidence="6">
    <location>
        <begin position="318"/>
        <end position="337"/>
    </location>
</feature>
<evidence type="ECO:0000256" key="5">
    <source>
        <dbReference type="ARBA" id="ARBA00023136"/>
    </source>
</evidence>
<dbReference type="RefSeq" id="WP_090797376.1">
    <property type="nucleotide sequence ID" value="NZ_FMYI01000016.1"/>
</dbReference>
<comment type="subcellular location">
    <subcellularLocation>
        <location evidence="1">Cell membrane</location>
        <topology evidence="1">Multi-pass membrane protein</topology>
    </subcellularLocation>
</comment>
<feature type="transmembrane region" description="Helical" evidence="6">
    <location>
        <begin position="188"/>
        <end position="212"/>
    </location>
</feature>
<organism evidence="8 9">
    <name type="scientific">Pelagirhabdus alkalitolerans</name>
    <dbReference type="NCBI Taxonomy" id="1612202"/>
    <lineage>
        <taxon>Bacteria</taxon>
        <taxon>Bacillati</taxon>
        <taxon>Bacillota</taxon>
        <taxon>Bacilli</taxon>
        <taxon>Bacillales</taxon>
        <taxon>Bacillaceae</taxon>
        <taxon>Pelagirhabdus</taxon>
    </lineage>
</organism>
<reference evidence="9" key="1">
    <citation type="submission" date="2016-09" db="EMBL/GenBank/DDBJ databases">
        <authorList>
            <person name="Varghese N."/>
            <person name="Submissions S."/>
        </authorList>
    </citation>
    <scope>NUCLEOTIDE SEQUENCE [LARGE SCALE GENOMIC DNA]</scope>
    <source>
        <strain evidence="9">S5</strain>
    </source>
</reference>
<evidence type="ECO:0000259" key="7">
    <source>
        <dbReference type="Pfam" id="PF12698"/>
    </source>
</evidence>
<evidence type="ECO:0000313" key="8">
    <source>
        <dbReference type="EMBL" id="SDC65673.1"/>
    </source>
</evidence>
<feature type="transmembrane region" description="Helical" evidence="6">
    <location>
        <begin position="21"/>
        <end position="45"/>
    </location>
</feature>
<dbReference type="InterPro" id="IPR013525">
    <property type="entry name" value="ABC2_TM"/>
</dbReference>
<dbReference type="GO" id="GO:0140359">
    <property type="term" value="F:ABC-type transporter activity"/>
    <property type="evidence" value="ECO:0007669"/>
    <property type="project" value="InterPro"/>
</dbReference>
<dbReference type="OrthoDB" id="9768837at2"/>
<evidence type="ECO:0000256" key="4">
    <source>
        <dbReference type="ARBA" id="ARBA00022989"/>
    </source>
</evidence>
<feature type="transmembrane region" description="Helical" evidence="6">
    <location>
        <begin position="373"/>
        <end position="395"/>
    </location>
</feature>
<dbReference type="GO" id="GO:0005886">
    <property type="term" value="C:plasma membrane"/>
    <property type="evidence" value="ECO:0007669"/>
    <property type="project" value="UniProtKB-SubCell"/>
</dbReference>
<evidence type="ECO:0000256" key="3">
    <source>
        <dbReference type="ARBA" id="ARBA00022692"/>
    </source>
</evidence>
<feature type="domain" description="ABC-2 type transporter transmembrane" evidence="7">
    <location>
        <begin position="19"/>
        <end position="392"/>
    </location>
</feature>
<dbReference type="Gene3D" id="3.40.190.10">
    <property type="entry name" value="Periplasmic binding protein-like II"/>
    <property type="match status" value="1"/>
</dbReference>
<sequence length="421" mass="47125">MRKFWVVLSQSYMTRLKSKSFLITTALFMGFILLAGQLDVIFSWFEGDDETQVVAVQDETDQTFDELELFIEESGAPFELEAFDEGLEEGQSAVLDEEYEGFLMIRPDDESYFVANYYTDQLINQSVQDQLMNALQQVRTLWATEAAGIDQEILEEIYEPVMFETVPIESDDGTTARSQEELSVARGLVYVMLFVLYFAVITYGNMIAMDIANEKSSRVMEILISSSSPVGQMFAKIIGIGLLGLTQIGLFILVGFYTIESQQDELVGGFFEVFGFQDVPVSTYVYAVVFFLLGYFLYATLSAMLGSLVSRMEEVNQLMMPVILLIVAAFMLSMFGINLPESSVITITSFIPFFSPLVMFLRVGLLEVPIWEIGLSIGILILSIGILAVIGARVYRGGVLMYGKGTSLKDFKRALTMSKKD</sequence>
<protein>
    <submittedName>
        <fullName evidence="8">ABC-2 type transport system permease protein</fullName>
    </submittedName>
</protein>
<dbReference type="Pfam" id="PF12698">
    <property type="entry name" value="ABC2_membrane_3"/>
    <property type="match status" value="1"/>
</dbReference>
<keyword evidence="5 6" id="KW-0472">Membrane</keyword>
<evidence type="ECO:0000256" key="6">
    <source>
        <dbReference type="SAM" id="Phobius"/>
    </source>
</evidence>
<proteinExistence type="predicted"/>
<dbReference type="EMBL" id="FMYI01000016">
    <property type="protein sequence ID" value="SDC65673.1"/>
    <property type="molecule type" value="Genomic_DNA"/>
</dbReference>
<gene>
    <name evidence="8" type="ORF">SAMN05421734_11613</name>
</gene>
<keyword evidence="3 6" id="KW-0812">Transmembrane</keyword>
<keyword evidence="4 6" id="KW-1133">Transmembrane helix</keyword>
<feature type="transmembrane region" description="Helical" evidence="6">
    <location>
        <begin position="284"/>
        <end position="306"/>
    </location>
</feature>
<dbReference type="AlphaFoldDB" id="A0A1G6NCW7"/>
<dbReference type="PANTHER" id="PTHR30294">
    <property type="entry name" value="MEMBRANE COMPONENT OF ABC TRANSPORTER YHHJ-RELATED"/>
    <property type="match status" value="1"/>
</dbReference>
<evidence type="ECO:0000256" key="1">
    <source>
        <dbReference type="ARBA" id="ARBA00004651"/>
    </source>
</evidence>
<feature type="transmembrane region" description="Helical" evidence="6">
    <location>
        <begin position="343"/>
        <end position="361"/>
    </location>
</feature>
<keyword evidence="2" id="KW-1003">Cell membrane</keyword>
<evidence type="ECO:0000256" key="2">
    <source>
        <dbReference type="ARBA" id="ARBA00022475"/>
    </source>
</evidence>
<dbReference type="Proteomes" id="UP000242949">
    <property type="component" value="Unassembled WGS sequence"/>
</dbReference>